<gene>
    <name evidence="1" type="ORF">IAP99_09345</name>
</gene>
<accession>A0A2V3KT57</accession>
<evidence type="ECO:0000313" key="2">
    <source>
        <dbReference type="Proteomes" id="UP000516181"/>
    </source>
</evidence>
<dbReference type="EMBL" id="CP060807">
    <property type="protein sequence ID" value="QNP26529.1"/>
    <property type="molecule type" value="Genomic_DNA"/>
</dbReference>
<evidence type="ECO:0000313" key="1">
    <source>
        <dbReference type="EMBL" id="QNP26529.1"/>
    </source>
</evidence>
<dbReference type="AlphaFoldDB" id="A0A2V3KT57"/>
<reference evidence="1 2" key="1">
    <citation type="submission" date="2020-08" db="EMBL/GenBank/DDBJ databases">
        <title>Complete genome sequence of Klebsiella pneumoniae KP2757.</title>
        <authorList>
            <person name="Zhang X."/>
        </authorList>
    </citation>
    <scope>NUCLEOTIDE SEQUENCE [LARGE SCALE GENOMIC DNA]</scope>
    <source>
        <strain evidence="1 2">KP2757</strain>
    </source>
</reference>
<dbReference type="Proteomes" id="UP000516181">
    <property type="component" value="Chromosome"/>
</dbReference>
<sequence length="112" mass="12530">MLCGPARRMSLALTALYYLENKLSNFMKSCFKNYAALHTFALSASPVARSPPPGMPPSPRALYLAARWPVIPFSTTINNKLKPFSFIIKLPMRVIPISILNKTFLNLLFANN</sequence>
<organism evidence="1 2">
    <name type="scientific">Klebsiella variicola</name>
    <dbReference type="NCBI Taxonomy" id="244366"/>
    <lineage>
        <taxon>Bacteria</taxon>
        <taxon>Pseudomonadati</taxon>
        <taxon>Pseudomonadota</taxon>
        <taxon>Gammaproteobacteria</taxon>
        <taxon>Enterobacterales</taxon>
        <taxon>Enterobacteriaceae</taxon>
        <taxon>Klebsiella/Raoultella group</taxon>
        <taxon>Klebsiella</taxon>
        <taxon>Klebsiella pneumoniae complex</taxon>
    </lineage>
</organism>
<proteinExistence type="predicted"/>
<name>A0A2V3KT57_KLEVA</name>
<protein>
    <submittedName>
        <fullName evidence="1">Uncharacterized protein</fullName>
    </submittedName>
</protein>